<dbReference type="Proteomes" id="UP000631576">
    <property type="component" value="Unassembled WGS sequence"/>
</dbReference>
<dbReference type="PANTHER" id="PTHR42951:SF22">
    <property type="entry name" value="METALLO BETA-LACTAMASE SUPERFAMILY LIPOPROTEIN"/>
    <property type="match status" value="1"/>
</dbReference>
<dbReference type="SUPFAM" id="SSF56281">
    <property type="entry name" value="Metallo-hydrolase/oxidoreductase"/>
    <property type="match status" value="1"/>
</dbReference>
<proteinExistence type="predicted"/>
<keyword evidence="3" id="KW-1185">Reference proteome</keyword>
<dbReference type="InterPro" id="IPR001279">
    <property type="entry name" value="Metallo-B-lactamas"/>
</dbReference>
<protein>
    <submittedName>
        <fullName evidence="2">MBL fold metallo-hydrolase</fullName>
    </submittedName>
</protein>
<reference evidence="2 3" key="1">
    <citation type="submission" date="2020-08" db="EMBL/GenBank/DDBJ databases">
        <title>Genome public.</title>
        <authorList>
            <person name="Liu C."/>
            <person name="Sun Q."/>
        </authorList>
    </citation>
    <scope>NUCLEOTIDE SEQUENCE [LARGE SCALE GENOMIC DNA]</scope>
    <source>
        <strain evidence="2 3">NSJ-13</strain>
    </source>
</reference>
<dbReference type="PANTHER" id="PTHR42951">
    <property type="entry name" value="METALLO-BETA-LACTAMASE DOMAIN-CONTAINING"/>
    <property type="match status" value="1"/>
</dbReference>
<dbReference type="InterPro" id="IPR036866">
    <property type="entry name" value="RibonucZ/Hydroxyglut_hydro"/>
</dbReference>
<organism evidence="2 3">
    <name type="scientific">Ruminococcus hominis</name>
    <dbReference type="NCBI Taxonomy" id="2763065"/>
    <lineage>
        <taxon>Bacteria</taxon>
        <taxon>Bacillati</taxon>
        <taxon>Bacillota</taxon>
        <taxon>Clostridia</taxon>
        <taxon>Eubacteriales</taxon>
        <taxon>Oscillospiraceae</taxon>
        <taxon>Ruminococcus</taxon>
    </lineage>
</organism>
<evidence type="ECO:0000313" key="2">
    <source>
        <dbReference type="EMBL" id="MBC5684175.1"/>
    </source>
</evidence>
<sequence>MKETFFSTEIADGIFLISVTNKSNIAMEELVKPQKATANSYLVVGEEKALLFDLAINQENLWDYACSLTDRPVQVVLSHGHVDHIFYLNKREEVWLHPDDMDMVKNGVPGVNEPTHPCPVLHSLNEGDVIELGNRKLTVYHIPGHTPGSILLLDQKTKLLLSGDSVARRLLFGVGSDVKLEPFCKKVERLKKIDFKEAYSAHDRCALPKSHLNRMLQTIEETQKNGKKMKIPFVGEFKTYKYGKETELDYCDVAIFTSQKKDKK</sequence>
<dbReference type="EMBL" id="JACOPE010000001">
    <property type="protein sequence ID" value="MBC5684175.1"/>
    <property type="molecule type" value="Genomic_DNA"/>
</dbReference>
<dbReference type="Pfam" id="PF00753">
    <property type="entry name" value="Lactamase_B"/>
    <property type="match status" value="1"/>
</dbReference>
<accession>A0ABR7GB91</accession>
<evidence type="ECO:0000313" key="3">
    <source>
        <dbReference type="Proteomes" id="UP000631576"/>
    </source>
</evidence>
<name>A0ABR7GB91_9FIRM</name>
<dbReference type="SMART" id="SM00849">
    <property type="entry name" value="Lactamase_B"/>
    <property type="match status" value="1"/>
</dbReference>
<dbReference type="RefSeq" id="WP_118724217.1">
    <property type="nucleotide sequence ID" value="NZ_JACOPE010000001.1"/>
</dbReference>
<gene>
    <name evidence="2" type="ORF">H8S40_11500</name>
</gene>
<feature type="domain" description="Metallo-beta-lactamase" evidence="1">
    <location>
        <begin position="37"/>
        <end position="202"/>
    </location>
</feature>
<dbReference type="InterPro" id="IPR050855">
    <property type="entry name" value="NDM-1-like"/>
</dbReference>
<dbReference type="Gene3D" id="3.60.15.10">
    <property type="entry name" value="Ribonuclease Z/Hydroxyacylglutathione hydrolase-like"/>
    <property type="match status" value="1"/>
</dbReference>
<comment type="caution">
    <text evidence="2">The sequence shown here is derived from an EMBL/GenBank/DDBJ whole genome shotgun (WGS) entry which is preliminary data.</text>
</comment>
<evidence type="ECO:0000259" key="1">
    <source>
        <dbReference type="SMART" id="SM00849"/>
    </source>
</evidence>